<gene>
    <name evidence="1" type="ORF">A244_38410</name>
</gene>
<comment type="caution">
    <text evidence="1">The sequence shown here is derived from an EMBL/GenBank/DDBJ whole genome shotgun (WGS) entry which is preliminary data.</text>
</comment>
<reference evidence="1 2" key="1">
    <citation type="journal article" date="2013" name="PLoS Pathog.">
        <title>Genomic analysis of the Kiwifruit pathogen Pseudomonas syringae pv. actinidiae provides insight into the origins of an emergent plant disease.</title>
        <authorList>
            <person name="McCann H.C."/>
            <person name="Rikkerink E.H."/>
            <person name="Bertels F."/>
            <person name="Fiers M."/>
            <person name="Lu A."/>
            <person name="Rees-George J."/>
            <person name="Andersen M.T."/>
            <person name="Gleave A.P."/>
            <person name="Haubold B."/>
            <person name="Wohlers M.W."/>
            <person name="Guttman D.S."/>
            <person name="Wang P.W."/>
            <person name="Straub C."/>
            <person name="Vanneste J.L."/>
            <person name="Rainey P.B."/>
            <person name="Templeton M.D."/>
        </authorList>
    </citation>
    <scope>NUCLEOTIDE SEQUENCE [LARGE SCALE GENOMIC DNA]</scope>
    <source>
        <strain evidence="1 2">ICMP 18807</strain>
    </source>
</reference>
<feature type="non-terminal residue" evidence="1">
    <location>
        <position position="1"/>
    </location>
</feature>
<accession>S6SJ46</accession>
<organism evidence="1 2">
    <name type="scientific">Pseudomonas syringae pv. actinidiae ICMP 18807</name>
    <dbReference type="NCBI Taxonomy" id="1194404"/>
    <lineage>
        <taxon>Bacteria</taxon>
        <taxon>Pseudomonadati</taxon>
        <taxon>Pseudomonadota</taxon>
        <taxon>Gammaproteobacteria</taxon>
        <taxon>Pseudomonadales</taxon>
        <taxon>Pseudomonadaceae</taxon>
        <taxon>Pseudomonas</taxon>
        <taxon>Pseudomonas syringae</taxon>
    </lineage>
</organism>
<dbReference type="AlphaFoldDB" id="S6SJ46"/>
<dbReference type="PATRIC" id="fig|1194404.4.peg.7870"/>
<name>S6SJ46_PSESF</name>
<dbReference type="Proteomes" id="UP000015729">
    <property type="component" value="Unassembled WGS sequence"/>
</dbReference>
<dbReference type="EMBL" id="AOKG01002620">
    <property type="protein sequence ID" value="EPN30941.1"/>
    <property type="molecule type" value="Genomic_DNA"/>
</dbReference>
<proteinExistence type="predicted"/>
<protein>
    <submittedName>
        <fullName evidence="1">Cellulose acetylase, subunit WssH</fullName>
    </submittedName>
</protein>
<sequence>WPVAGFLLSFALIASRETVPFLYFQF</sequence>
<evidence type="ECO:0000313" key="2">
    <source>
        <dbReference type="Proteomes" id="UP000015729"/>
    </source>
</evidence>
<evidence type="ECO:0000313" key="1">
    <source>
        <dbReference type="EMBL" id="EPN30941.1"/>
    </source>
</evidence>